<dbReference type="SMART" id="SM00028">
    <property type="entry name" value="TPR"/>
    <property type="match status" value="4"/>
</dbReference>
<evidence type="ECO:0000256" key="2">
    <source>
        <dbReference type="ARBA" id="ARBA00022803"/>
    </source>
</evidence>
<keyword evidence="5" id="KW-0732">Signal</keyword>
<organism evidence="6 7">
    <name type="scientific">Azospirillum rugosum</name>
    <dbReference type="NCBI Taxonomy" id="416170"/>
    <lineage>
        <taxon>Bacteria</taxon>
        <taxon>Pseudomonadati</taxon>
        <taxon>Pseudomonadota</taxon>
        <taxon>Alphaproteobacteria</taxon>
        <taxon>Rhodospirillales</taxon>
        <taxon>Azospirillaceae</taxon>
        <taxon>Azospirillum</taxon>
    </lineage>
</organism>
<feature type="chain" id="PRO_5045521042" evidence="5">
    <location>
        <begin position="36"/>
        <end position="302"/>
    </location>
</feature>
<feature type="compositionally biased region" description="Low complexity" evidence="4">
    <location>
        <begin position="269"/>
        <end position="287"/>
    </location>
</feature>
<feature type="repeat" description="TPR" evidence="3">
    <location>
        <begin position="187"/>
        <end position="220"/>
    </location>
</feature>
<feature type="signal peptide" evidence="5">
    <location>
        <begin position="1"/>
        <end position="35"/>
    </location>
</feature>
<evidence type="ECO:0000256" key="1">
    <source>
        <dbReference type="ARBA" id="ARBA00022737"/>
    </source>
</evidence>
<keyword evidence="1" id="KW-0677">Repeat</keyword>
<keyword evidence="2 3" id="KW-0802">TPR repeat</keyword>
<dbReference type="RefSeq" id="WP_246500493.1">
    <property type="nucleotide sequence ID" value="NZ_JAGINP010000004.1"/>
</dbReference>
<dbReference type="PROSITE" id="PS50005">
    <property type="entry name" value="TPR"/>
    <property type="match status" value="2"/>
</dbReference>
<comment type="caution">
    <text evidence="6">The sequence shown here is derived from an EMBL/GenBank/DDBJ whole genome shotgun (WGS) entry which is preliminary data.</text>
</comment>
<protein>
    <submittedName>
        <fullName evidence="6">Tetratricopeptide (TPR) repeat protein</fullName>
    </submittedName>
</protein>
<dbReference type="InterPro" id="IPR019734">
    <property type="entry name" value="TPR_rpt"/>
</dbReference>
<dbReference type="EMBL" id="JAGINP010000004">
    <property type="protein sequence ID" value="MBP2291857.1"/>
    <property type="molecule type" value="Genomic_DNA"/>
</dbReference>
<proteinExistence type="predicted"/>
<reference evidence="6 7" key="1">
    <citation type="submission" date="2021-03" db="EMBL/GenBank/DDBJ databases">
        <title>Genomic Encyclopedia of Type Strains, Phase III (KMG-III): the genomes of soil and plant-associated and newly described type strains.</title>
        <authorList>
            <person name="Whitman W."/>
        </authorList>
    </citation>
    <scope>NUCLEOTIDE SEQUENCE [LARGE SCALE GENOMIC DNA]</scope>
    <source>
        <strain evidence="6 7">IMMIB AFH-6</strain>
    </source>
</reference>
<sequence>MTQRNAYVPAKVLAKAFAAGLALLTAGTVAGTAAAASDPAAASRGIDHNRELQACLTLAERKPSEAFESALTWQDRGGGDLARLCQALALFHKGDFKAAGARLEELVPALGKDDPKAAASLLGRAGWAWLRAGDDARAERLYSQALERQPNDVDLYIDRAFARGEAERYWDAIADLDTALAKDPKRADAYLYRAGAHKALANDRQAIADIDQALQLKPNDPDAILLRGNIKAQVGNVAAAKDDWQLVQRLAPDTSAARTAQINLDRAAKYQAAQAPKAGPKAGPNADKAPDAKGGTDKPAKP</sequence>
<evidence type="ECO:0000256" key="4">
    <source>
        <dbReference type="SAM" id="MobiDB-lite"/>
    </source>
</evidence>
<evidence type="ECO:0000313" key="7">
    <source>
        <dbReference type="Proteomes" id="UP000781958"/>
    </source>
</evidence>
<feature type="repeat" description="TPR" evidence="3">
    <location>
        <begin position="119"/>
        <end position="152"/>
    </location>
</feature>
<dbReference type="InterPro" id="IPR011990">
    <property type="entry name" value="TPR-like_helical_dom_sf"/>
</dbReference>
<feature type="compositionally biased region" description="Basic and acidic residues" evidence="4">
    <location>
        <begin position="288"/>
        <end position="302"/>
    </location>
</feature>
<feature type="region of interest" description="Disordered" evidence="4">
    <location>
        <begin position="268"/>
        <end position="302"/>
    </location>
</feature>
<dbReference type="Proteomes" id="UP000781958">
    <property type="component" value="Unassembled WGS sequence"/>
</dbReference>
<name>A0ABS4SH14_9PROT</name>
<accession>A0ABS4SH14</accession>
<dbReference type="InterPro" id="IPR050498">
    <property type="entry name" value="Ycf3"/>
</dbReference>
<dbReference type="SUPFAM" id="SSF48452">
    <property type="entry name" value="TPR-like"/>
    <property type="match status" value="1"/>
</dbReference>
<dbReference type="PANTHER" id="PTHR44858">
    <property type="entry name" value="TETRATRICOPEPTIDE REPEAT PROTEIN 6"/>
    <property type="match status" value="1"/>
</dbReference>
<dbReference type="PANTHER" id="PTHR44858:SF1">
    <property type="entry name" value="UDP-N-ACETYLGLUCOSAMINE--PEPTIDE N-ACETYLGLUCOSAMINYLTRANSFERASE SPINDLY-RELATED"/>
    <property type="match status" value="1"/>
</dbReference>
<evidence type="ECO:0000256" key="3">
    <source>
        <dbReference type="PROSITE-ProRule" id="PRU00339"/>
    </source>
</evidence>
<dbReference type="Gene3D" id="1.25.40.10">
    <property type="entry name" value="Tetratricopeptide repeat domain"/>
    <property type="match status" value="2"/>
</dbReference>
<gene>
    <name evidence="6" type="ORF">J2851_001606</name>
</gene>
<evidence type="ECO:0000256" key="5">
    <source>
        <dbReference type="SAM" id="SignalP"/>
    </source>
</evidence>
<keyword evidence="7" id="KW-1185">Reference proteome</keyword>
<evidence type="ECO:0000313" key="6">
    <source>
        <dbReference type="EMBL" id="MBP2291857.1"/>
    </source>
</evidence>